<comment type="caution">
    <text evidence="1">The sequence shown here is derived from an EMBL/GenBank/DDBJ whole genome shotgun (WGS) entry which is preliminary data.</text>
</comment>
<evidence type="ECO:0000313" key="2">
    <source>
        <dbReference type="Proteomes" id="UP000317717"/>
    </source>
</evidence>
<dbReference type="AlphaFoldDB" id="A0A4Y3JC71"/>
<dbReference type="Proteomes" id="UP000317717">
    <property type="component" value="Unassembled WGS sequence"/>
</dbReference>
<sequence>MYYPILRGKLNELLALRQLAILELPRHFCPVIEPVREDLSALKKTISELNNNNIEPIVIVNPLKGDFKGQFINITESLNHNSNLKYLPCFILHDRVEGVPKEISDLPKYALFVTRGVDNQVIADSEKAVLTFINHDISPNIIRKIKNAVLCGDFFKRQAKNADYPEESSFSSLHSYYDELGAVGFSDYTITGEEFSENGGPAYVVTIHLSYIDSGRFEEMFIRHYSSYADGTPAQPGAKFLDALKKLVSDISSEKIPFVKTNALQDFLTLNNPPSHFPGLGQVKKISIKHHIETLVDYLKNKPKVE</sequence>
<dbReference type="RefSeq" id="WP_141316344.1">
    <property type="nucleotide sequence ID" value="NZ_BJLJ01000011.1"/>
</dbReference>
<name>A0A4Y3JC71_ACIPI</name>
<evidence type="ECO:0008006" key="3">
    <source>
        <dbReference type="Google" id="ProtNLM"/>
    </source>
</evidence>
<dbReference type="NCBIfam" id="NF033831">
    <property type="entry name" value="sce7725_fam"/>
    <property type="match status" value="1"/>
</dbReference>
<dbReference type="InterPro" id="IPR047727">
    <property type="entry name" value="Sce7725-like"/>
</dbReference>
<evidence type="ECO:0000313" key="1">
    <source>
        <dbReference type="EMBL" id="GEA68538.1"/>
    </source>
</evidence>
<dbReference type="EMBL" id="BJLJ01000011">
    <property type="protein sequence ID" value="GEA68538.1"/>
    <property type="molecule type" value="Genomic_DNA"/>
</dbReference>
<proteinExistence type="predicted"/>
<accession>A0A4Y3JC71</accession>
<gene>
    <name evidence="1" type="ORF">PA3_26960</name>
</gene>
<protein>
    <recommendedName>
        <fullName evidence="3">Sce7725 family protein</fullName>
    </recommendedName>
</protein>
<organism evidence="1 2">
    <name type="scientific">Acinetobacter pittii</name>
    <name type="common">Acinetobacter genomosp. 3</name>
    <dbReference type="NCBI Taxonomy" id="48296"/>
    <lineage>
        <taxon>Bacteria</taxon>
        <taxon>Pseudomonadati</taxon>
        <taxon>Pseudomonadota</taxon>
        <taxon>Gammaproteobacteria</taxon>
        <taxon>Moraxellales</taxon>
        <taxon>Moraxellaceae</taxon>
        <taxon>Acinetobacter</taxon>
        <taxon>Acinetobacter calcoaceticus/baumannii complex</taxon>
    </lineage>
</organism>
<reference evidence="1 2" key="1">
    <citation type="submission" date="2019-06" db="EMBL/GenBank/DDBJ databases">
        <title>Whole genome shotgun sequence of Acinetobacter pittii NBRC 110514.</title>
        <authorList>
            <person name="Hosoyama A."/>
            <person name="Uohara A."/>
            <person name="Ohji S."/>
            <person name="Ichikawa N."/>
        </authorList>
    </citation>
    <scope>NUCLEOTIDE SEQUENCE [LARGE SCALE GENOMIC DNA]</scope>
    <source>
        <strain evidence="1 2">NBRC 110514</strain>
    </source>
</reference>